<dbReference type="AlphaFoldDB" id="A0A2I0KUH8"/>
<keyword evidence="3" id="KW-1185">Reference proteome</keyword>
<proteinExistence type="predicted"/>
<feature type="non-terminal residue" evidence="2">
    <location>
        <position position="101"/>
    </location>
</feature>
<gene>
    <name evidence="2" type="ORF">CRG98_007501</name>
</gene>
<accession>A0A2I0KUH8</accession>
<evidence type="ECO:0000313" key="2">
    <source>
        <dbReference type="EMBL" id="PKI72114.1"/>
    </source>
</evidence>
<evidence type="ECO:0000256" key="1">
    <source>
        <dbReference type="SAM" id="MobiDB-lite"/>
    </source>
</evidence>
<name>A0A2I0KUH8_PUNGR</name>
<feature type="region of interest" description="Disordered" evidence="1">
    <location>
        <begin position="1"/>
        <end position="23"/>
    </location>
</feature>
<evidence type="ECO:0000313" key="3">
    <source>
        <dbReference type="Proteomes" id="UP000233551"/>
    </source>
</evidence>
<dbReference type="Proteomes" id="UP000233551">
    <property type="component" value="Unassembled WGS sequence"/>
</dbReference>
<sequence length="101" mass="10666">MGTSQPTSQNPTAVSTNPHLTHSLCKNPNLSLSGRLTMQATLISPHAAPISHISAYSNRRRPVRLPPRASVAVSPPSEDAAAAGVKLNKYSSRITEPKSQG</sequence>
<protein>
    <submittedName>
        <fullName evidence="2">Uncharacterized protein</fullName>
    </submittedName>
</protein>
<dbReference type="EMBL" id="PGOL01000340">
    <property type="protein sequence ID" value="PKI72114.1"/>
    <property type="molecule type" value="Genomic_DNA"/>
</dbReference>
<comment type="caution">
    <text evidence="2">The sequence shown here is derived from an EMBL/GenBank/DDBJ whole genome shotgun (WGS) entry which is preliminary data.</text>
</comment>
<reference evidence="2 3" key="1">
    <citation type="submission" date="2017-11" db="EMBL/GenBank/DDBJ databases">
        <title>De-novo sequencing of pomegranate (Punica granatum L.) genome.</title>
        <authorList>
            <person name="Akparov Z."/>
            <person name="Amiraslanov A."/>
            <person name="Hajiyeva S."/>
            <person name="Abbasov M."/>
            <person name="Kaur K."/>
            <person name="Hamwieh A."/>
            <person name="Solovyev V."/>
            <person name="Salamov A."/>
            <person name="Braich B."/>
            <person name="Kosarev P."/>
            <person name="Mahmoud A."/>
            <person name="Hajiyev E."/>
            <person name="Babayeva S."/>
            <person name="Izzatullayeva V."/>
            <person name="Mammadov A."/>
            <person name="Mammadov A."/>
            <person name="Sharifova S."/>
            <person name="Ojaghi J."/>
            <person name="Eynullazada K."/>
            <person name="Bayramov B."/>
            <person name="Abdulazimova A."/>
            <person name="Shahmuradov I."/>
        </authorList>
    </citation>
    <scope>NUCLEOTIDE SEQUENCE [LARGE SCALE GENOMIC DNA]</scope>
    <source>
        <strain evidence="3">cv. AG2017</strain>
        <tissue evidence="2">Leaf</tissue>
    </source>
</reference>
<organism evidence="2 3">
    <name type="scientific">Punica granatum</name>
    <name type="common">Pomegranate</name>
    <dbReference type="NCBI Taxonomy" id="22663"/>
    <lineage>
        <taxon>Eukaryota</taxon>
        <taxon>Viridiplantae</taxon>
        <taxon>Streptophyta</taxon>
        <taxon>Embryophyta</taxon>
        <taxon>Tracheophyta</taxon>
        <taxon>Spermatophyta</taxon>
        <taxon>Magnoliopsida</taxon>
        <taxon>eudicotyledons</taxon>
        <taxon>Gunneridae</taxon>
        <taxon>Pentapetalae</taxon>
        <taxon>rosids</taxon>
        <taxon>malvids</taxon>
        <taxon>Myrtales</taxon>
        <taxon>Lythraceae</taxon>
        <taxon>Punica</taxon>
    </lineage>
</organism>